<evidence type="ECO:0000256" key="3">
    <source>
        <dbReference type="ARBA" id="ARBA00022989"/>
    </source>
</evidence>
<dbReference type="AlphaFoldDB" id="A0AAD7AIJ1"/>
<feature type="transmembrane region" description="Helical" evidence="5">
    <location>
        <begin position="128"/>
        <end position="154"/>
    </location>
</feature>
<evidence type="ECO:0000313" key="7">
    <source>
        <dbReference type="Proteomes" id="UP001218218"/>
    </source>
</evidence>
<feature type="transmembrane region" description="Helical" evidence="5">
    <location>
        <begin position="53"/>
        <end position="73"/>
    </location>
</feature>
<dbReference type="EMBL" id="JARIHO010000006">
    <property type="protein sequence ID" value="KAJ7359704.1"/>
    <property type="molecule type" value="Genomic_DNA"/>
</dbReference>
<keyword evidence="3 5" id="KW-1133">Transmembrane helix</keyword>
<dbReference type="GO" id="GO:0005886">
    <property type="term" value="C:plasma membrane"/>
    <property type="evidence" value="ECO:0007669"/>
    <property type="project" value="TreeGrafter"/>
</dbReference>
<comment type="subcellular location">
    <subcellularLocation>
        <location evidence="1">Membrane</location>
        <topology evidence="1">Multi-pass membrane protein</topology>
    </subcellularLocation>
</comment>
<organism evidence="6 7">
    <name type="scientific">Mycena albidolilacea</name>
    <dbReference type="NCBI Taxonomy" id="1033008"/>
    <lineage>
        <taxon>Eukaryota</taxon>
        <taxon>Fungi</taxon>
        <taxon>Dikarya</taxon>
        <taxon>Basidiomycota</taxon>
        <taxon>Agaricomycotina</taxon>
        <taxon>Agaricomycetes</taxon>
        <taxon>Agaricomycetidae</taxon>
        <taxon>Agaricales</taxon>
        <taxon>Marasmiineae</taxon>
        <taxon>Mycenaceae</taxon>
        <taxon>Mycena</taxon>
    </lineage>
</organism>
<keyword evidence="7" id="KW-1185">Reference proteome</keyword>
<feature type="transmembrane region" description="Helical" evidence="5">
    <location>
        <begin position="93"/>
        <end position="116"/>
    </location>
</feature>
<gene>
    <name evidence="6" type="ORF">DFH08DRAFT_846785</name>
</gene>
<protein>
    <submittedName>
        <fullName evidence="6">RTA1 like protein-domain-containing protein</fullName>
    </submittedName>
</protein>
<accession>A0AAD7AIJ1</accession>
<dbReference type="PANTHER" id="PTHR31465:SF11">
    <property type="entry name" value="DOMAIN PROTEIN, PUTATIVE (AFU_ORTHOLOGUE AFUA_3G10770)-RELATED"/>
    <property type="match status" value="1"/>
</dbReference>
<dbReference type="Proteomes" id="UP001218218">
    <property type="component" value="Unassembled WGS sequence"/>
</dbReference>
<evidence type="ECO:0000256" key="1">
    <source>
        <dbReference type="ARBA" id="ARBA00004141"/>
    </source>
</evidence>
<feature type="transmembrane region" description="Helical" evidence="5">
    <location>
        <begin position="204"/>
        <end position="224"/>
    </location>
</feature>
<evidence type="ECO:0000256" key="4">
    <source>
        <dbReference type="ARBA" id="ARBA00023136"/>
    </source>
</evidence>
<keyword evidence="2 5" id="KW-0812">Transmembrane</keyword>
<proteinExistence type="predicted"/>
<feature type="transmembrane region" description="Helical" evidence="5">
    <location>
        <begin position="166"/>
        <end position="192"/>
    </location>
</feature>
<evidence type="ECO:0000256" key="5">
    <source>
        <dbReference type="SAM" id="Phobius"/>
    </source>
</evidence>
<evidence type="ECO:0000313" key="6">
    <source>
        <dbReference type="EMBL" id="KAJ7359704.1"/>
    </source>
</evidence>
<dbReference type="InterPro" id="IPR007568">
    <property type="entry name" value="RTA1"/>
</dbReference>
<name>A0AAD7AIJ1_9AGAR</name>
<feature type="transmembrane region" description="Helical" evidence="5">
    <location>
        <begin position="244"/>
        <end position="268"/>
    </location>
</feature>
<evidence type="ECO:0000256" key="2">
    <source>
        <dbReference type="ARBA" id="ARBA00022692"/>
    </source>
</evidence>
<reference evidence="6" key="1">
    <citation type="submission" date="2023-03" db="EMBL/GenBank/DDBJ databases">
        <title>Massive genome expansion in bonnet fungi (Mycena s.s.) driven by repeated elements and novel gene families across ecological guilds.</title>
        <authorList>
            <consortium name="Lawrence Berkeley National Laboratory"/>
            <person name="Harder C.B."/>
            <person name="Miyauchi S."/>
            <person name="Viragh M."/>
            <person name="Kuo A."/>
            <person name="Thoen E."/>
            <person name="Andreopoulos B."/>
            <person name="Lu D."/>
            <person name="Skrede I."/>
            <person name="Drula E."/>
            <person name="Henrissat B."/>
            <person name="Morin E."/>
            <person name="Kohler A."/>
            <person name="Barry K."/>
            <person name="LaButti K."/>
            <person name="Morin E."/>
            <person name="Salamov A."/>
            <person name="Lipzen A."/>
            <person name="Mereny Z."/>
            <person name="Hegedus B."/>
            <person name="Baldrian P."/>
            <person name="Stursova M."/>
            <person name="Weitz H."/>
            <person name="Taylor A."/>
            <person name="Grigoriev I.V."/>
            <person name="Nagy L.G."/>
            <person name="Martin F."/>
            <person name="Kauserud H."/>
        </authorList>
    </citation>
    <scope>NUCLEOTIDE SEQUENCE</scope>
    <source>
        <strain evidence="6">CBHHK002</strain>
    </source>
</reference>
<dbReference type="Pfam" id="PF04479">
    <property type="entry name" value="RTA1"/>
    <property type="match status" value="1"/>
</dbReference>
<dbReference type="PANTHER" id="PTHR31465">
    <property type="entry name" value="PROTEIN RTA1-RELATED"/>
    <property type="match status" value="1"/>
</dbReference>
<feature type="transmembrane region" description="Helical" evidence="5">
    <location>
        <begin position="27"/>
        <end position="46"/>
    </location>
</feature>
<sequence>MASLPDVAPCAPYLSIPYSPYGYLPSLPAGIIFSILFGLITAANLLNTIRTKYWWMGFFLTAGALLETIGWVGRTVAHECVYNVTLSTMQISTLIMGPAYTQTGVYIALWLVLNVLGTEISPVPPKIYLVVVFLVDCVCLLLQAIGGGIAGAAFESGASTQLGTDIMVAGIISQLVSGCVFLAFLGLVVPRAWRRLQERENRRLALTMTATVVSTVMMVLRGFYRSVELCQGWRGYLITNQGFVVGLDAVPMVVAMGGLAILNPGVLLRGFEMKRTDGLDMEKDERIETSEYR</sequence>
<keyword evidence="4 5" id="KW-0472">Membrane</keyword>
<comment type="caution">
    <text evidence="6">The sequence shown here is derived from an EMBL/GenBank/DDBJ whole genome shotgun (WGS) entry which is preliminary data.</text>
</comment>
<dbReference type="GO" id="GO:0000324">
    <property type="term" value="C:fungal-type vacuole"/>
    <property type="evidence" value="ECO:0007669"/>
    <property type="project" value="TreeGrafter"/>
</dbReference>